<feature type="domain" description="Phospholipase C/D" evidence="1">
    <location>
        <begin position="5"/>
        <end position="164"/>
    </location>
</feature>
<dbReference type="RefSeq" id="WP_226808547.1">
    <property type="nucleotide sequence ID" value="NZ_JAJBNW010000076.1"/>
</dbReference>
<organism evidence="2 3">
    <name type="scientific">Anaerosalibacter bizertensis</name>
    <dbReference type="NCBI Taxonomy" id="932217"/>
    <lineage>
        <taxon>Bacteria</taxon>
        <taxon>Bacillati</taxon>
        <taxon>Bacillota</taxon>
        <taxon>Tissierellia</taxon>
        <taxon>Tissierellales</taxon>
        <taxon>Sporanaerobacteraceae</taxon>
        <taxon>Anaerosalibacter</taxon>
    </lineage>
</organism>
<dbReference type="Pfam" id="PF00882">
    <property type="entry name" value="Zn_dep_PLPC"/>
    <property type="match status" value="1"/>
</dbReference>
<dbReference type="InterPro" id="IPR029002">
    <property type="entry name" value="PLPC/GPLD1"/>
</dbReference>
<evidence type="ECO:0000313" key="2">
    <source>
        <dbReference type="EMBL" id="MSS44127.1"/>
    </source>
</evidence>
<comment type="caution">
    <text evidence="2">The sequence shown here is derived from an EMBL/GenBank/DDBJ whole genome shotgun (WGS) entry which is preliminary data.</text>
</comment>
<dbReference type="Proteomes" id="UP000462760">
    <property type="component" value="Unassembled WGS sequence"/>
</dbReference>
<dbReference type="EMBL" id="VULR01000017">
    <property type="protein sequence ID" value="MSS44127.1"/>
    <property type="molecule type" value="Genomic_DNA"/>
</dbReference>
<sequence length="211" mass="25009">MFGDTHKIIASNIHESVRRTYDIELDKKKLLWGSVAPDILPQLKIHRHYEKESLDFVVNEIAKLIFLSRFVNLDGKLDPIVNKYISKKIGMISHFLSDFVCLPHFERWTFAGSMFKHMSYESKLNRYAKYHDFKRNVIDVDDVDIFQDKNINIKEIIKSYIENVIEEYSINEGFKNDLDFSLSLNIKISYFIIDTIKVYNEAMKKEFAFDF</sequence>
<gene>
    <name evidence="2" type="ORF">FYJ27_10450</name>
</gene>
<name>A0A844FJ57_9FIRM</name>
<protein>
    <submittedName>
        <fullName evidence="2">Zinc dependent phospholipase C family protein</fullName>
    </submittedName>
</protein>
<evidence type="ECO:0000259" key="1">
    <source>
        <dbReference type="Pfam" id="PF00882"/>
    </source>
</evidence>
<evidence type="ECO:0000313" key="3">
    <source>
        <dbReference type="Proteomes" id="UP000462760"/>
    </source>
</evidence>
<reference evidence="2 3" key="1">
    <citation type="submission" date="2019-08" db="EMBL/GenBank/DDBJ databases">
        <title>In-depth cultivation of the pig gut microbiome towards novel bacterial diversity and tailored functional studies.</title>
        <authorList>
            <person name="Wylensek D."/>
            <person name="Hitch T.C.A."/>
            <person name="Clavel T."/>
        </authorList>
    </citation>
    <scope>NUCLEOTIDE SEQUENCE [LARGE SCALE GENOMIC DNA]</scope>
    <source>
        <strain evidence="2 3">Med78-601-WT-4W-RMD-3</strain>
    </source>
</reference>
<dbReference type="AlphaFoldDB" id="A0A844FJ57"/>
<accession>A0A844FJ57</accession>
<proteinExistence type="predicted"/>